<evidence type="ECO:0000256" key="6">
    <source>
        <dbReference type="ARBA" id="ARBA00023125"/>
    </source>
</evidence>
<keyword evidence="7" id="KW-0804">Transcription</keyword>
<reference evidence="8 9" key="1">
    <citation type="submission" date="2024-03" db="EMBL/GenBank/DDBJ databases">
        <title>Ignisphaera cupida sp. nov., a hyperthermophilic hydrolytic archaeon from a hot spring of Kamchatka, and proposal of Ignisphaeraceae fam. nov.</title>
        <authorList>
            <person name="Podosokorskaya O.A."/>
            <person name="Elcheninov A.G."/>
            <person name="Maltseva A.I."/>
            <person name="Zayulina K.S."/>
            <person name="Novikov A."/>
            <person name="Merkel A.Y."/>
        </authorList>
    </citation>
    <scope>NUCLEOTIDE SEQUENCE [LARGE SCALE GENOMIC DNA]</scope>
    <source>
        <strain evidence="8 9">38H-sp</strain>
    </source>
</reference>
<dbReference type="Proteomes" id="UP001466331">
    <property type="component" value="Unassembled WGS sequence"/>
</dbReference>
<evidence type="ECO:0000313" key="8">
    <source>
        <dbReference type="EMBL" id="MEM5948312.1"/>
    </source>
</evidence>
<comment type="similarity">
    <text evidence="2">Belongs to the TrpR family.</text>
</comment>
<dbReference type="RefSeq" id="WP_420069765.1">
    <property type="nucleotide sequence ID" value="NZ_JBCHKQ010000003.1"/>
</dbReference>
<dbReference type="InterPro" id="IPR000831">
    <property type="entry name" value="Trp_repress"/>
</dbReference>
<dbReference type="InterPro" id="IPR010921">
    <property type="entry name" value="Trp_repressor/repl_initiator"/>
</dbReference>
<keyword evidence="5" id="KW-0805">Transcription regulation</keyword>
<accession>A0ABU9UCB9</accession>
<evidence type="ECO:0000256" key="5">
    <source>
        <dbReference type="ARBA" id="ARBA00023015"/>
    </source>
</evidence>
<evidence type="ECO:0000256" key="1">
    <source>
        <dbReference type="ARBA" id="ARBA00004496"/>
    </source>
</evidence>
<comment type="caution">
    <text evidence="8">The sequence shown here is derived from an EMBL/GenBank/DDBJ whole genome shotgun (WGS) entry which is preliminary data.</text>
</comment>
<dbReference type="InterPro" id="IPR013335">
    <property type="entry name" value="Trp_repress_bac"/>
</dbReference>
<evidence type="ECO:0000256" key="2">
    <source>
        <dbReference type="ARBA" id="ARBA00007027"/>
    </source>
</evidence>
<dbReference type="SUPFAM" id="SSF48295">
    <property type="entry name" value="TrpR-like"/>
    <property type="match status" value="1"/>
</dbReference>
<evidence type="ECO:0000256" key="3">
    <source>
        <dbReference type="ARBA" id="ARBA00022490"/>
    </source>
</evidence>
<dbReference type="Gene3D" id="1.10.1270.10">
    <property type="entry name" value="TrpR-like"/>
    <property type="match status" value="1"/>
</dbReference>
<keyword evidence="4" id="KW-0678">Repressor</keyword>
<dbReference type="PANTHER" id="PTHR38025">
    <property type="entry name" value="TRP OPERON REPRESSOR"/>
    <property type="match status" value="1"/>
</dbReference>
<dbReference type="PANTHER" id="PTHR38025:SF1">
    <property type="entry name" value="TRP OPERON REPRESSOR"/>
    <property type="match status" value="1"/>
</dbReference>
<dbReference type="EMBL" id="JBCHKQ010000003">
    <property type="protein sequence ID" value="MEM5948312.1"/>
    <property type="molecule type" value="Genomic_DNA"/>
</dbReference>
<proteinExistence type="inferred from homology"/>
<dbReference type="InterPro" id="IPR038116">
    <property type="entry name" value="TrpR-like_sf"/>
</dbReference>
<keyword evidence="9" id="KW-1185">Reference proteome</keyword>
<evidence type="ECO:0000256" key="4">
    <source>
        <dbReference type="ARBA" id="ARBA00022491"/>
    </source>
</evidence>
<gene>
    <name evidence="8" type="ORF">WKV44_07125</name>
</gene>
<comment type="subcellular location">
    <subcellularLocation>
        <location evidence="1">Cytoplasm</location>
    </subcellularLocation>
</comment>
<keyword evidence="6" id="KW-0238">DNA-binding</keyword>
<keyword evidence="3" id="KW-0963">Cytoplasm</keyword>
<protein>
    <submittedName>
        <fullName evidence="8">Trp family transcriptional regulator</fullName>
    </submittedName>
</protein>
<organism evidence="8 9">
    <name type="scientific">Rarispira pelagica</name>
    <dbReference type="NCBI Taxonomy" id="3141764"/>
    <lineage>
        <taxon>Bacteria</taxon>
        <taxon>Pseudomonadati</taxon>
        <taxon>Spirochaetota</taxon>
        <taxon>Spirochaetia</taxon>
        <taxon>Winmispirales</taxon>
        <taxon>Winmispiraceae</taxon>
        <taxon>Rarispira</taxon>
    </lineage>
</organism>
<name>A0ABU9UCB9_9SPIR</name>
<evidence type="ECO:0000256" key="7">
    <source>
        <dbReference type="ARBA" id="ARBA00023163"/>
    </source>
</evidence>
<dbReference type="Pfam" id="PF01371">
    <property type="entry name" value="Trp_repressor"/>
    <property type="match status" value="1"/>
</dbReference>
<evidence type="ECO:0000313" key="9">
    <source>
        <dbReference type="Proteomes" id="UP001466331"/>
    </source>
</evidence>
<sequence>MENNEKTRDYFKELVSYISTIDNPDKLMRFFEEILTPAERARLALRWELMVMLAYGFTQREIADRLGVSLCKVTRGAKILKDPESVTWELLEKMEEKQGEKDLT</sequence>